<evidence type="ECO:0000313" key="3">
    <source>
        <dbReference type="Proteomes" id="UP000244523"/>
    </source>
</evidence>
<sequence length="119" mass="13587">MRVVDFKEEVTITKRRLADLPDRVVEGDPHHETQRRFTSPDGTLMAGTWTSTPGKWIAFADRDEFCVLLTGHIKLIGEDGVEQEFLAGDSFLIPNGFRGYWHVLETTTKHFVIRNVSVE</sequence>
<dbReference type="AlphaFoldDB" id="A0A2T6KLR3"/>
<dbReference type="Gene3D" id="2.60.120.10">
    <property type="entry name" value="Jelly Rolls"/>
    <property type="match status" value="1"/>
</dbReference>
<dbReference type="RefSeq" id="WP_108385273.1">
    <property type="nucleotide sequence ID" value="NZ_QBUD01000002.1"/>
</dbReference>
<dbReference type="Proteomes" id="UP000244523">
    <property type="component" value="Unassembled WGS sequence"/>
</dbReference>
<name>A0A2T6KLR3_9RHOB</name>
<feature type="domain" description="(S)-ureidoglycine aminohydrolase cupin" evidence="1">
    <location>
        <begin position="39"/>
        <end position="111"/>
    </location>
</feature>
<protein>
    <recommendedName>
        <fullName evidence="1">(S)-ureidoglycine aminohydrolase cupin domain-containing protein</fullName>
    </recommendedName>
</protein>
<dbReference type="InterPro" id="IPR014710">
    <property type="entry name" value="RmlC-like_jellyroll"/>
</dbReference>
<dbReference type="OrthoDB" id="9799053at2"/>
<organism evidence="2 3">
    <name type="scientific">Yoonia sediminilitoris</name>
    <dbReference type="NCBI Taxonomy" id="1286148"/>
    <lineage>
        <taxon>Bacteria</taxon>
        <taxon>Pseudomonadati</taxon>
        <taxon>Pseudomonadota</taxon>
        <taxon>Alphaproteobacteria</taxon>
        <taxon>Rhodobacterales</taxon>
        <taxon>Paracoccaceae</taxon>
        <taxon>Yoonia</taxon>
    </lineage>
</organism>
<evidence type="ECO:0000313" key="2">
    <source>
        <dbReference type="EMBL" id="PUB17097.1"/>
    </source>
</evidence>
<gene>
    <name evidence="2" type="ORF">C8N45_102107</name>
</gene>
<comment type="caution">
    <text evidence="2">The sequence shown here is derived from an EMBL/GenBank/DDBJ whole genome shotgun (WGS) entry which is preliminary data.</text>
</comment>
<dbReference type="SUPFAM" id="SSF51182">
    <property type="entry name" value="RmlC-like cupins"/>
    <property type="match status" value="1"/>
</dbReference>
<accession>A0A2T6KLR3</accession>
<dbReference type="PANTHER" id="PTHR40943">
    <property type="entry name" value="CYTOPLASMIC PROTEIN-RELATED"/>
    <property type="match status" value="1"/>
</dbReference>
<dbReference type="InterPro" id="IPR008579">
    <property type="entry name" value="UGlyAH_Cupin_dom"/>
</dbReference>
<dbReference type="PANTHER" id="PTHR40943:SF1">
    <property type="entry name" value="CYTOPLASMIC PROTEIN"/>
    <property type="match status" value="1"/>
</dbReference>
<dbReference type="CDD" id="cd02227">
    <property type="entry name" value="cupin_TM1112-like"/>
    <property type="match status" value="1"/>
</dbReference>
<dbReference type="InterPro" id="IPR011051">
    <property type="entry name" value="RmlC_Cupin_sf"/>
</dbReference>
<dbReference type="Pfam" id="PF05899">
    <property type="entry name" value="Cupin_3"/>
    <property type="match status" value="1"/>
</dbReference>
<evidence type="ECO:0000259" key="1">
    <source>
        <dbReference type="Pfam" id="PF05899"/>
    </source>
</evidence>
<dbReference type="EMBL" id="QBUD01000002">
    <property type="protein sequence ID" value="PUB17097.1"/>
    <property type="molecule type" value="Genomic_DNA"/>
</dbReference>
<proteinExistence type="predicted"/>
<reference evidence="2 3" key="1">
    <citation type="submission" date="2018-04" db="EMBL/GenBank/DDBJ databases">
        <title>Genomic Encyclopedia of Archaeal and Bacterial Type Strains, Phase II (KMG-II): from individual species to whole genera.</title>
        <authorList>
            <person name="Goeker M."/>
        </authorList>
    </citation>
    <scope>NUCLEOTIDE SEQUENCE [LARGE SCALE GENOMIC DNA]</scope>
    <source>
        <strain evidence="2 3">DSM 29955</strain>
    </source>
</reference>
<keyword evidence="3" id="KW-1185">Reference proteome</keyword>